<keyword evidence="6" id="KW-0479">Metal-binding</keyword>
<dbReference type="PROSITE" id="PS00184">
    <property type="entry name" value="GARS"/>
    <property type="match status" value="1"/>
</dbReference>
<dbReference type="InterPro" id="IPR020562">
    <property type="entry name" value="PRibGlycinamide_synth_N"/>
</dbReference>
<dbReference type="SMART" id="SM01209">
    <property type="entry name" value="GARS_A"/>
    <property type="match status" value="1"/>
</dbReference>
<dbReference type="KEGG" id="had:CDV25_06990"/>
<keyword evidence="10" id="KW-0464">Manganese</keyword>
<dbReference type="Pfam" id="PF01071">
    <property type="entry name" value="GARS_A"/>
    <property type="match status" value="1"/>
</dbReference>
<evidence type="ECO:0000256" key="14">
    <source>
        <dbReference type="HAMAP-Rule" id="MF_00138"/>
    </source>
</evidence>
<dbReference type="InterPro" id="IPR016185">
    <property type="entry name" value="PreATP-grasp_dom_sf"/>
</dbReference>
<dbReference type="GO" id="GO:0046872">
    <property type="term" value="F:metal ion binding"/>
    <property type="evidence" value="ECO:0007669"/>
    <property type="project" value="UniProtKB-KW"/>
</dbReference>
<evidence type="ECO:0000256" key="5">
    <source>
        <dbReference type="ARBA" id="ARBA00022598"/>
    </source>
</evidence>
<evidence type="ECO:0000256" key="4">
    <source>
        <dbReference type="ARBA" id="ARBA00013255"/>
    </source>
</evidence>
<dbReference type="OrthoDB" id="9807240at2"/>
<dbReference type="InterPro" id="IPR000115">
    <property type="entry name" value="PRibGlycinamide_synth"/>
</dbReference>
<dbReference type="RefSeq" id="WP_108911345.1">
    <property type="nucleotide sequence ID" value="NZ_CP021886.1"/>
</dbReference>
<gene>
    <name evidence="14" type="primary">purD</name>
    <name evidence="17" type="ORF">CDV25_06990</name>
</gene>
<evidence type="ECO:0000256" key="7">
    <source>
        <dbReference type="ARBA" id="ARBA00022741"/>
    </source>
</evidence>
<evidence type="ECO:0000256" key="6">
    <source>
        <dbReference type="ARBA" id="ARBA00022723"/>
    </source>
</evidence>
<evidence type="ECO:0000256" key="1">
    <source>
        <dbReference type="ARBA" id="ARBA00001936"/>
    </source>
</evidence>
<comment type="cofactor">
    <cofactor evidence="1">
        <name>Mn(2+)</name>
        <dbReference type="ChEBI" id="CHEBI:29035"/>
    </cofactor>
</comment>
<name>A0A2U8FE96_9HELI</name>
<comment type="cofactor">
    <cofactor evidence="2">
        <name>Mg(2+)</name>
        <dbReference type="ChEBI" id="CHEBI:18420"/>
    </cofactor>
</comment>
<evidence type="ECO:0000256" key="3">
    <source>
        <dbReference type="ARBA" id="ARBA00005174"/>
    </source>
</evidence>
<evidence type="ECO:0000256" key="12">
    <source>
        <dbReference type="ARBA" id="ARBA00042242"/>
    </source>
</evidence>
<organism evidence="17 18">
    <name type="scientific">Helicobacter apodemus</name>
    <dbReference type="NCBI Taxonomy" id="135569"/>
    <lineage>
        <taxon>Bacteria</taxon>
        <taxon>Pseudomonadati</taxon>
        <taxon>Campylobacterota</taxon>
        <taxon>Epsilonproteobacteria</taxon>
        <taxon>Campylobacterales</taxon>
        <taxon>Helicobacteraceae</taxon>
        <taxon>Helicobacter</taxon>
    </lineage>
</organism>
<keyword evidence="5 14" id="KW-0436">Ligase</keyword>
<dbReference type="FunFam" id="3.30.470.20:FF:000018">
    <property type="entry name" value="Trifunctional purine biosynthetic protein adenosine-3"/>
    <property type="match status" value="1"/>
</dbReference>
<evidence type="ECO:0000256" key="9">
    <source>
        <dbReference type="ARBA" id="ARBA00022840"/>
    </source>
</evidence>
<dbReference type="SMART" id="SM01210">
    <property type="entry name" value="GARS_C"/>
    <property type="match status" value="1"/>
</dbReference>
<dbReference type="NCBIfam" id="TIGR00877">
    <property type="entry name" value="purD"/>
    <property type="match status" value="1"/>
</dbReference>
<feature type="domain" description="ATP-grasp" evidence="16">
    <location>
        <begin position="105"/>
        <end position="311"/>
    </location>
</feature>
<evidence type="ECO:0000256" key="13">
    <source>
        <dbReference type="ARBA" id="ARBA00042864"/>
    </source>
</evidence>
<dbReference type="InterPro" id="IPR020561">
    <property type="entry name" value="PRibGlycinamid_synth_ATP-grasp"/>
</dbReference>
<dbReference type="InterPro" id="IPR037123">
    <property type="entry name" value="PRibGlycinamide_synth_C_sf"/>
</dbReference>
<dbReference type="SUPFAM" id="SSF51246">
    <property type="entry name" value="Rudiment single hybrid motif"/>
    <property type="match status" value="1"/>
</dbReference>
<dbReference type="EMBL" id="CP021886">
    <property type="protein sequence ID" value="AWI34539.1"/>
    <property type="molecule type" value="Genomic_DNA"/>
</dbReference>
<dbReference type="GO" id="GO:0009113">
    <property type="term" value="P:purine nucleobase biosynthetic process"/>
    <property type="evidence" value="ECO:0007669"/>
    <property type="project" value="InterPro"/>
</dbReference>
<evidence type="ECO:0000256" key="11">
    <source>
        <dbReference type="ARBA" id="ARBA00038345"/>
    </source>
</evidence>
<dbReference type="Pfam" id="PF02843">
    <property type="entry name" value="GARS_C"/>
    <property type="match status" value="1"/>
</dbReference>
<evidence type="ECO:0000256" key="10">
    <source>
        <dbReference type="ARBA" id="ARBA00023211"/>
    </source>
</evidence>
<comment type="pathway">
    <text evidence="3 14">Purine metabolism; IMP biosynthesis via de novo pathway; N(1)-(5-phospho-D-ribosyl)glycinamide from 5-phospho-alpha-D-ribose 1-diphosphate: step 2/2.</text>
</comment>
<keyword evidence="9 15" id="KW-0067">ATP-binding</keyword>
<dbReference type="PROSITE" id="PS50975">
    <property type="entry name" value="ATP_GRASP"/>
    <property type="match status" value="1"/>
</dbReference>
<dbReference type="InterPro" id="IPR011054">
    <property type="entry name" value="Rudment_hybrid_motif"/>
</dbReference>
<dbReference type="InterPro" id="IPR011761">
    <property type="entry name" value="ATP-grasp"/>
</dbReference>
<dbReference type="HAMAP" id="MF_00138">
    <property type="entry name" value="GARS"/>
    <property type="match status" value="1"/>
</dbReference>
<dbReference type="InterPro" id="IPR020559">
    <property type="entry name" value="PRibGlycinamide_synth_CS"/>
</dbReference>
<protein>
    <recommendedName>
        <fullName evidence="4 14">Phosphoribosylamine--glycine ligase</fullName>
        <ecNumber evidence="4 14">6.3.4.13</ecNumber>
    </recommendedName>
    <alternativeName>
        <fullName evidence="14">GARS</fullName>
    </alternativeName>
    <alternativeName>
        <fullName evidence="12 14">Glycinamide ribonucleotide synthetase</fullName>
    </alternativeName>
    <alternativeName>
        <fullName evidence="13 14">Phosphoribosylglycinamide synthetase</fullName>
    </alternativeName>
</protein>
<evidence type="ECO:0000313" key="18">
    <source>
        <dbReference type="Proteomes" id="UP000244890"/>
    </source>
</evidence>
<evidence type="ECO:0000256" key="15">
    <source>
        <dbReference type="PROSITE-ProRule" id="PRU00409"/>
    </source>
</evidence>
<dbReference type="GO" id="GO:0006189">
    <property type="term" value="P:'de novo' IMP biosynthetic process"/>
    <property type="evidence" value="ECO:0007669"/>
    <property type="project" value="UniProtKB-UniRule"/>
</dbReference>
<keyword evidence="8 14" id="KW-0658">Purine biosynthesis</keyword>
<dbReference type="SUPFAM" id="SSF52440">
    <property type="entry name" value="PreATP-grasp domain"/>
    <property type="match status" value="1"/>
</dbReference>
<accession>A0A2U8FE96</accession>
<dbReference type="Gene3D" id="3.30.470.20">
    <property type="entry name" value="ATP-grasp fold, B domain"/>
    <property type="match status" value="1"/>
</dbReference>
<dbReference type="Proteomes" id="UP000244890">
    <property type="component" value="Chromosome"/>
</dbReference>
<evidence type="ECO:0000256" key="8">
    <source>
        <dbReference type="ARBA" id="ARBA00022755"/>
    </source>
</evidence>
<dbReference type="PANTHER" id="PTHR43472">
    <property type="entry name" value="PHOSPHORIBOSYLAMINE--GLYCINE LIGASE"/>
    <property type="match status" value="1"/>
</dbReference>
<dbReference type="Pfam" id="PF02844">
    <property type="entry name" value="GARS_N"/>
    <property type="match status" value="1"/>
</dbReference>
<dbReference type="InterPro" id="IPR013815">
    <property type="entry name" value="ATP_grasp_subdomain_1"/>
</dbReference>
<evidence type="ECO:0000259" key="16">
    <source>
        <dbReference type="PROSITE" id="PS50975"/>
    </source>
</evidence>
<evidence type="ECO:0000313" key="17">
    <source>
        <dbReference type="EMBL" id="AWI34539.1"/>
    </source>
</evidence>
<sequence length="421" mass="46017">MEIVIVGSGGREYAIGLALQKECRIDGIYFYPGNGATEKLGKNINFKTDKDFVEFAVRQKIGLVVIGPEAPLVEGLADRLRENDILVFGPSAKAARLEGSKVYMKEFARKYDIPTATFLQTQDYAEACRFIESLNLPVVLKADGLCAGKGVIIAQSYAEAKATAKEMLSGKAFGDSGRKIVIEEYLEGFELSVFAMCDGKDFILLPAAQDHKRLLDGDKGPNTGGMGAYAPSSLATPALLEEIKETIIDPTLTGMEREGNPFSGVLFCGIMVVKDRPYLLEFNVRFGDPECEVLMPLFKRGLLDCFMACAKGDLQKIDYELEENVCVGVVVASKEYPYKNSKKEKITFLDTATPLENASIVFAGVERGGKYLLASGGRVLVCVGKGRNVKEAAKNAYGIVKTIKFDGMQFRKDIAHQVLEK</sequence>
<reference evidence="17 18" key="1">
    <citation type="submission" date="2017-06" db="EMBL/GenBank/DDBJ databases">
        <title>Complete genome of Helicobacter apodemus.</title>
        <authorList>
            <person name="Cho S."/>
        </authorList>
    </citation>
    <scope>NUCLEOTIDE SEQUENCE [LARGE SCALE GENOMIC DNA]</scope>
    <source>
        <strain evidence="18">SNUVETPUB-15-01</strain>
    </source>
</reference>
<comment type="similarity">
    <text evidence="11 14">Belongs to the GARS family.</text>
</comment>
<dbReference type="GO" id="GO:0005524">
    <property type="term" value="F:ATP binding"/>
    <property type="evidence" value="ECO:0007669"/>
    <property type="project" value="UniProtKB-UniRule"/>
</dbReference>
<dbReference type="Gene3D" id="3.90.600.10">
    <property type="entry name" value="Phosphoribosylglycinamide synthetase, C-terminal domain"/>
    <property type="match status" value="1"/>
</dbReference>
<dbReference type="Gene3D" id="3.30.1490.20">
    <property type="entry name" value="ATP-grasp fold, A domain"/>
    <property type="match status" value="1"/>
</dbReference>
<dbReference type="InterPro" id="IPR020560">
    <property type="entry name" value="PRibGlycinamide_synth_C-dom"/>
</dbReference>
<dbReference type="PANTHER" id="PTHR43472:SF1">
    <property type="entry name" value="PHOSPHORIBOSYLAMINE--GLYCINE LIGASE, CHLOROPLASTIC"/>
    <property type="match status" value="1"/>
</dbReference>
<proteinExistence type="inferred from homology"/>
<dbReference type="AlphaFoldDB" id="A0A2U8FE96"/>
<dbReference type="SUPFAM" id="SSF56059">
    <property type="entry name" value="Glutathione synthetase ATP-binding domain-like"/>
    <property type="match status" value="1"/>
</dbReference>
<dbReference type="UniPathway" id="UPA00074">
    <property type="reaction ID" value="UER00125"/>
</dbReference>
<evidence type="ECO:0000256" key="2">
    <source>
        <dbReference type="ARBA" id="ARBA00001946"/>
    </source>
</evidence>
<dbReference type="EC" id="6.3.4.13" evidence="4 14"/>
<dbReference type="GO" id="GO:0004637">
    <property type="term" value="F:phosphoribosylamine-glycine ligase activity"/>
    <property type="evidence" value="ECO:0007669"/>
    <property type="project" value="UniProtKB-UniRule"/>
</dbReference>
<keyword evidence="7 15" id="KW-0547">Nucleotide-binding</keyword>
<comment type="catalytic activity">
    <reaction evidence="14">
        <text>5-phospho-beta-D-ribosylamine + glycine + ATP = N(1)-(5-phospho-beta-D-ribosyl)glycinamide + ADP + phosphate + H(+)</text>
        <dbReference type="Rhea" id="RHEA:17453"/>
        <dbReference type="ChEBI" id="CHEBI:15378"/>
        <dbReference type="ChEBI" id="CHEBI:30616"/>
        <dbReference type="ChEBI" id="CHEBI:43474"/>
        <dbReference type="ChEBI" id="CHEBI:57305"/>
        <dbReference type="ChEBI" id="CHEBI:58681"/>
        <dbReference type="ChEBI" id="CHEBI:143788"/>
        <dbReference type="ChEBI" id="CHEBI:456216"/>
        <dbReference type="EC" id="6.3.4.13"/>
    </reaction>
</comment>
<dbReference type="Gene3D" id="3.40.50.20">
    <property type="match status" value="1"/>
</dbReference>